<feature type="coiled-coil region" evidence="9">
    <location>
        <begin position="206"/>
        <end position="341"/>
    </location>
</feature>
<evidence type="ECO:0000256" key="10">
    <source>
        <dbReference type="SAM" id="MobiDB-lite"/>
    </source>
</evidence>
<evidence type="ECO:0000256" key="9">
    <source>
        <dbReference type="SAM" id="Coils"/>
    </source>
</evidence>
<evidence type="ECO:0000256" key="3">
    <source>
        <dbReference type="ARBA" id="ARBA00016574"/>
    </source>
</evidence>
<evidence type="ECO:0000256" key="5">
    <source>
        <dbReference type="ARBA" id="ARBA00022701"/>
    </source>
</evidence>
<evidence type="ECO:0000256" key="4">
    <source>
        <dbReference type="ARBA" id="ARBA00022490"/>
    </source>
</evidence>
<feature type="coiled-coil region" evidence="9">
    <location>
        <begin position="959"/>
        <end position="1057"/>
    </location>
</feature>
<keyword evidence="4" id="KW-0963">Cytoplasm</keyword>
<organism evidence="12">
    <name type="scientific">Corethrella appendiculata</name>
    <dbReference type="NCBI Taxonomy" id="1370023"/>
    <lineage>
        <taxon>Eukaryota</taxon>
        <taxon>Metazoa</taxon>
        <taxon>Ecdysozoa</taxon>
        <taxon>Arthropoda</taxon>
        <taxon>Hexapoda</taxon>
        <taxon>Insecta</taxon>
        <taxon>Pterygota</taxon>
        <taxon>Neoptera</taxon>
        <taxon>Endopterygota</taxon>
        <taxon>Diptera</taxon>
        <taxon>Nematocera</taxon>
        <taxon>Culicoidea</taxon>
        <taxon>Chaoboridae</taxon>
        <taxon>Corethrella</taxon>
    </lineage>
</organism>
<keyword evidence="5" id="KW-0493">Microtubule</keyword>
<evidence type="ECO:0000256" key="2">
    <source>
        <dbReference type="ARBA" id="ARBA00011010"/>
    </source>
</evidence>
<accession>U5EZ92</accession>
<feature type="compositionally biased region" description="Low complexity" evidence="10">
    <location>
        <begin position="97"/>
        <end position="114"/>
    </location>
</feature>
<dbReference type="Pfam" id="PF01302">
    <property type="entry name" value="CAP_GLY"/>
    <property type="match status" value="1"/>
</dbReference>
<feature type="region of interest" description="Disordered" evidence="10">
    <location>
        <begin position="83"/>
        <end position="145"/>
    </location>
</feature>
<dbReference type="PROSITE" id="PS50245">
    <property type="entry name" value="CAP_GLY_2"/>
    <property type="match status" value="1"/>
</dbReference>
<feature type="coiled-coil region" evidence="9">
    <location>
        <begin position="388"/>
        <end position="555"/>
    </location>
</feature>
<proteinExistence type="evidence at transcript level"/>
<evidence type="ECO:0000256" key="8">
    <source>
        <dbReference type="ARBA" id="ARBA00023212"/>
    </source>
</evidence>
<feature type="compositionally biased region" description="Basic and acidic residues" evidence="10">
    <location>
        <begin position="1160"/>
        <end position="1171"/>
    </location>
</feature>
<dbReference type="Gene3D" id="2.30.30.190">
    <property type="entry name" value="CAP Gly-rich-like domain"/>
    <property type="match status" value="1"/>
</dbReference>
<dbReference type="SMART" id="SM01052">
    <property type="entry name" value="CAP_GLY"/>
    <property type="match status" value="1"/>
</dbReference>
<name>U5EZ92_9DIPT</name>
<comment type="subcellular location">
    <subcellularLocation>
        <location evidence="1">Cytoplasm</location>
        <location evidence="1">Cytoskeleton</location>
    </subcellularLocation>
</comment>
<dbReference type="PROSITE" id="PS00845">
    <property type="entry name" value="CAP_GLY_1"/>
    <property type="match status" value="1"/>
</dbReference>
<sequence length="1217" mass="139022">MSDRLCKVGQRIEISSKDVRGTIAYIGMTSFAVGKWVGVILDEPKGKNNGTIKGTTYFMCEENHGMFVRTTQLIYIDEAGNPIEDIASPPEEKPRSRLSSSRLSLNRSNSSLSSKTQLPSPADRPTSSASSQATPSQIPTAVKPSVDRYDALQKSAMSPPESLQTSKRASFVETGFLETLKPQFTPGQSLTSPSPAHTSTEDRIQILQLQQEIEDLKVQNKDLVEKLETLKQRRSEDKERLREFDKMKTQFDQLQEFKSKIMDAHSQLQRDYQRAKQEAKDAIEARDLHAEEMSELSENVEMITLDKEMAEEKADTLQLELESAKERIEELTLDLEIVKTEMQEKLGSVQINANATGEAGGMSTYEFKQLEQQNTRLRETLVKMRDFSAHEKHKNQKLEKELDTKKSEVAELQRTKEKLSCKIDELEAQVSDLQEQVDAALGAEEMVEQLAEKKMELEDKVKQLEEEVTELEALEEVHEQLVESNHELEMDMREELDMAHAAKREALREKDAALETILDRDQTILKFRELVQRLNDQTQELRDKLNQESTKLGKENITAETIDFKQVFAESKAYTRAIDLQLRQIELTQSNEHVKYLSAFMPETFMTRGGDHDAILVVLLISRLVFKSSIVVAQARERFSAVSSVDRNGIIQGHEINQFEFRSRLLHHVHNLQCILHQFMYGLTSCSPDTLLKIGASLPEMLAQEKIIDGIVELLKVNKLDENSSTDNLEKCVSFFNAMYSVLLSNEDLINETQIVRDCTQSIVAACESINTDALIIQTLIKPGDETSDSGLLMQYIVQNMESIKQQMKLVKRRLPQDVSVIKCNLSMNTIQNLKKTAEQLNKVMTVMFYVAKQVLHLVTMNTETEITIDHYKLWEMLTNSSERVYEQDDRGPAINIRSVLTTTNTDMSQLAQYLLDHEYEIMSATNAVNVNNKPSPIIMRSQMVKKQLEETKTLTATLENREAEIRQLKLAAKLKQNELSEMQIRKDLAEKKLSVLQQDHESTTTKLQKQYDEVLEQLQTKEKEFEETMDHLQNDIDSLESERGALREKLKGYSNKKGDLKTTTALDISASSPHIIQEISLLKKALNDQRTERMRIQANEYKKILSNLEPICVPKPKDNRINELEKELTKVKQEWLMSMVNSAIIPTTKTKHGSVSKSINDHQNEQTKKRNEIKVEAENLAHEIMNEYLERKPHRAVKGDFAQFPSTELSKAFKAT</sequence>
<dbReference type="GO" id="GO:0030286">
    <property type="term" value="C:dynein complex"/>
    <property type="evidence" value="ECO:0007669"/>
    <property type="project" value="UniProtKB-KW"/>
</dbReference>
<evidence type="ECO:0000256" key="1">
    <source>
        <dbReference type="ARBA" id="ARBA00004245"/>
    </source>
</evidence>
<feature type="region of interest" description="Disordered" evidence="10">
    <location>
        <begin position="1149"/>
        <end position="1171"/>
    </location>
</feature>
<evidence type="ECO:0000256" key="6">
    <source>
        <dbReference type="ARBA" id="ARBA00023017"/>
    </source>
</evidence>
<dbReference type="EMBL" id="GANO01001210">
    <property type="protein sequence ID" value="JAB58661.1"/>
    <property type="molecule type" value="mRNA"/>
</dbReference>
<comment type="similarity">
    <text evidence="2">Belongs to the dynactin 150 kDa subunit family.</text>
</comment>
<evidence type="ECO:0000256" key="7">
    <source>
        <dbReference type="ARBA" id="ARBA00023054"/>
    </source>
</evidence>
<dbReference type="SUPFAM" id="SSF74924">
    <property type="entry name" value="Cap-Gly domain"/>
    <property type="match status" value="1"/>
</dbReference>
<dbReference type="PANTHER" id="PTHR18916:SF91">
    <property type="entry name" value="DYNACTIN SUBUNIT 1"/>
    <property type="match status" value="1"/>
</dbReference>
<dbReference type="InterPro" id="IPR036859">
    <property type="entry name" value="CAP-Gly_dom_sf"/>
</dbReference>
<dbReference type="PANTHER" id="PTHR18916">
    <property type="entry name" value="DYNACTIN 1-RELATED MICROTUBULE-BINDING"/>
    <property type="match status" value="1"/>
</dbReference>
<keyword evidence="6" id="KW-0243">Dynein</keyword>
<dbReference type="Gene3D" id="6.10.140.920">
    <property type="match status" value="1"/>
</dbReference>
<dbReference type="AlphaFoldDB" id="U5EZ92"/>
<reference evidence="12" key="1">
    <citation type="journal article" date="2014" name="Insect Biochem. Mol. Biol.">
        <title>An insight into the sialome of the frog biting fly, Corethrella appendiculata.</title>
        <authorList>
            <person name="Ribeiro J.M.C."/>
            <person name="Chagas A.C."/>
            <person name="Pham V.M."/>
            <person name="Lounibos L.P."/>
            <person name="Calvo E."/>
        </authorList>
    </citation>
    <scope>NUCLEOTIDE SEQUENCE</scope>
    <source>
        <tissue evidence="12">Salivary glands</tissue>
    </source>
</reference>
<evidence type="ECO:0000313" key="12">
    <source>
        <dbReference type="EMBL" id="JAB58661.1"/>
    </source>
</evidence>
<dbReference type="InterPro" id="IPR022157">
    <property type="entry name" value="Dynactin"/>
</dbReference>
<feature type="domain" description="CAP-Gly" evidence="11">
    <location>
        <begin position="27"/>
        <end position="69"/>
    </location>
</feature>
<dbReference type="GO" id="GO:0005874">
    <property type="term" value="C:microtubule"/>
    <property type="evidence" value="ECO:0007669"/>
    <property type="project" value="UniProtKB-KW"/>
</dbReference>
<dbReference type="Pfam" id="PF12455">
    <property type="entry name" value="Dynactin"/>
    <property type="match status" value="1"/>
</dbReference>
<evidence type="ECO:0000259" key="11">
    <source>
        <dbReference type="PROSITE" id="PS50245"/>
    </source>
</evidence>
<keyword evidence="7 9" id="KW-0175">Coiled coil</keyword>
<keyword evidence="8" id="KW-0206">Cytoskeleton</keyword>
<protein>
    <recommendedName>
        <fullName evidence="3">Dynactin subunit 1</fullName>
    </recommendedName>
</protein>
<dbReference type="InterPro" id="IPR000938">
    <property type="entry name" value="CAP-Gly_domain"/>
</dbReference>
<feature type="compositionally biased region" description="Low complexity" evidence="10">
    <location>
        <begin position="125"/>
        <end position="137"/>
    </location>
</feature>